<dbReference type="EMBL" id="LVHD01000216">
    <property type="protein sequence ID" value="OAG74921.1"/>
    <property type="molecule type" value="Genomic_DNA"/>
</dbReference>
<dbReference type="PANTHER" id="PTHR30399:SF1">
    <property type="entry name" value="UTP PYROPHOSPHATASE"/>
    <property type="match status" value="1"/>
</dbReference>
<dbReference type="Gene3D" id="3.30.2010.10">
    <property type="entry name" value="Metalloproteases ('zincins'), catalytic domain"/>
    <property type="match status" value="1"/>
</dbReference>
<dbReference type="eggNOG" id="COG1451">
    <property type="taxonomic scope" value="Bacteria"/>
</dbReference>
<feature type="domain" description="YgjP-like metallopeptidase" evidence="1">
    <location>
        <begin position="101"/>
        <end position="298"/>
    </location>
</feature>
<dbReference type="InterPro" id="IPR053136">
    <property type="entry name" value="UTP_pyrophosphatase-like"/>
</dbReference>
<dbReference type="EC" id="3.4.24.-" evidence="2"/>
<keyword evidence="2" id="KW-0378">Hydrolase</keyword>
<evidence type="ECO:0000313" key="2">
    <source>
        <dbReference type="EMBL" id="OAG74921.1"/>
    </source>
</evidence>
<protein>
    <submittedName>
        <fullName evidence="2">Zinc metalloprotease</fullName>
        <ecNumber evidence="2">3.4.24.-</ecNumber>
    </submittedName>
</protein>
<proteinExistence type="predicted"/>
<dbReference type="GO" id="GO:0006508">
    <property type="term" value="P:proteolysis"/>
    <property type="evidence" value="ECO:0007669"/>
    <property type="project" value="UniProtKB-KW"/>
</dbReference>
<dbReference type="CDD" id="cd07344">
    <property type="entry name" value="M48_yhfN_like"/>
    <property type="match status" value="1"/>
</dbReference>
<organism evidence="2 3">
    <name type="scientific">Acetobacter malorum</name>
    <dbReference type="NCBI Taxonomy" id="178901"/>
    <lineage>
        <taxon>Bacteria</taxon>
        <taxon>Pseudomonadati</taxon>
        <taxon>Pseudomonadota</taxon>
        <taxon>Alphaproteobacteria</taxon>
        <taxon>Acetobacterales</taxon>
        <taxon>Acetobacteraceae</taxon>
        <taxon>Acetobacter</taxon>
    </lineage>
</organism>
<accession>A0A177G559</accession>
<dbReference type="STRING" id="178901.AmDm5_1752"/>
<evidence type="ECO:0000313" key="3">
    <source>
        <dbReference type="Proteomes" id="UP000077349"/>
    </source>
</evidence>
<sequence length="306" mass="34171">MRPELLLRAVALVNDRLEHWKTISSHGPASLPENLNSPAHTSGLLSAISVPKRPEKSVPRSDRGATIAPRTNLMSSTPDLIELAQDCHVPVIWKPSSRARRLSLRIDPRRHAVAVTLPSGLSTAQAVQFLKIQKHWITKRLTALQQAPAFLSGRTIPVEGKPHTIMHHPTARGGVWIEADQIFVSGAEEFISRRITDFLKNRARQILGQELRAQAQTSGLRPTRLDIRDTSSRWGSCSSSGRIMLSWRLVMAPAPVRHYLIAHELAHLRHMNHAPAFWTLVDQLTPHRHQAEAWLKQHGSALLGAH</sequence>
<dbReference type="Proteomes" id="UP000077349">
    <property type="component" value="Unassembled WGS sequence"/>
</dbReference>
<dbReference type="PATRIC" id="fig|178901.16.peg.4263"/>
<dbReference type="Pfam" id="PF01863">
    <property type="entry name" value="YgjP-like"/>
    <property type="match status" value="1"/>
</dbReference>
<dbReference type="PANTHER" id="PTHR30399">
    <property type="entry name" value="UNCHARACTERIZED PROTEIN YGJP"/>
    <property type="match status" value="1"/>
</dbReference>
<comment type="caution">
    <text evidence="2">The sequence shown here is derived from an EMBL/GenBank/DDBJ whole genome shotgun (WGS) entry which is preliminary data.</text>
</comment>
<dbReference type="AlphaFoldDB" id="A0A177G559"/>
<evidence type="ECO:0000259" key="1">
    <source>
        <dbReference type="Pfam" id="PF01863"/>
    </source>
</evidence>
<keyword evidence="2" id="KW-0645">Protease</keyword>
<keyword evidence="2" id="KW-0482">Metalloprotease</keyword>
<dbReference type="InterPro" id="IPR002725">
    <property type="entry name" value="YgjP-like_metallopeptidase"/>
</dbReference>
<reference evidence="2 3" key="1">
    <citation type="submission" date="2016-03" db="EMBL/GenBank/DDBJ databases">
        <title>Draft genome sequence of Acetobacter malorum CECT 7742, a strain isolated from strawberry vinegar.</title>
        <authorList>
            <person name="Sainz F."/>
            <person name="Mas A."/>
            <person name="Torija M.J."/>
        </authorList>
    </citation>
    <scope>NUCLEOTIDE SEQUENCE [LARGE SCALE GENOMIC DNA]</scope>
    <source>
        <strain evidence="2 3">CECT 7742</strain>
    </source>
</reference>
<name>A0A177G559_9PROT</name>
<gene>
    <name evidence="2" type="ORF">Amal_03917</name>
</gene>
<dbReference type="GO" id="GO:0008237">
    <property type="term" value="F:metallopeptidase activity"/>
    <property type="evidence" value="ECO:0007669"/>
    <property type="project" value="UniProtKB-KW"/>
</dbReference>